<dbReference type="Proteomes" id="UP000294829">
    <property type="component" value="Unassembled WGS sequence"/>
</dbReference>
<keyword evidence="1" id="KW-0812">Transmembrane</keyword>
<protein>
    <submittedName>
        <fullName evidence="2">DUF962 domain-containing protein</fullName>
    </submittedName>
</protein>
<dbReference type="EMBL" id="SMYL01000001">
    <property type="protein sequence ID" value="TDK68293.1"/>
    <property type="molecule type" value="Genomic_DNA"/>
</dbReference>
<dbReference type="RefSeq" id="WP_133324819.1">
    <property type="nucleotide sequence ID" value="NZ_SMYL01000001.1"/>
</dbReference>
<evidence type="ECO:0000313" key="2">
    <source>
        <dbReference type="EMBL" id="TDK68293.1"/>
    </source>
</evidence>
<dbReference type="InterPro" id="IPR009305">
    <property type="entry name" value="Mpo1-like"/>
</dbReference>
<evidence type="ECO:0000313" key="3">
    <source>
        <dbReference type="Proteomes" id="UP000294829"/>
    </source>
</evidence>
<dbReference type="Pfam" id="PF06127">
    <property type="entry name" value="Mpo1-like"/>
    <property type="match status" value="1"/>
</dbReference>
<accession>A0A4R5W680</accession>
<comment type="caution">
    <text evidence="2">The sequence shown here is derived from an EMBL/GenBank/DDBJ whole genome shotgun (WGS) entry which is preliminary data.</text>
</comment>
<keyword evidence="1" id="KW-0472">Membrane</keyword>
<evidence type="ECO:0000256" key="1">
    <source>
        <dbReference type="SAM" id="Phobius"/>
    </source>
</evidence>
<dbReference type="AlphaFoldDB" id="A0A4R5W680"/>
<feature type="transmembrane region" description="Helical" evidence="1">
    <location>
        <begin position="29"/>
        <end position="47"/>
    </location>
</feature>
<sequence length="103" mass="12260">MEQSQQFHSFADFYPFYLGEHQDRTSRRLHVIGTSCVIALFATSVILQQFNLLWLLPLVGYSFAWVGHFIFEKNRPATFKHPIYSLMGDFKMWWQVLSGQIRW</sequence>
<dbReference type="PANTHER" id="PTHR34205:SF2">
    <property type="entry name" value="DUF962 DOMAIN-CONTAINING PROTEIN"/>
    <property type="match status" value="1"/>
</dbReference>
<gene>
    <name evidence="2" type="ORF">E2I14_01765</name>
</gene>
<name>A0A4R5W680_9BURK</name>
<proteinExistence type="predicted"/>
<dbReference type="PANTHER" id="PTHR34205">
    <property type="entry name" value="TRANSMEMBRANE PROTEIN"/>
    <property type="match status" value="1"/>
</dbReference>
<keyword evidence="1" id="KW-1133">Transmembrane helix</keyword>
<dbReference type="OrthoDB" id="7356072at2"/>
<keyword evidence="3" id="KW-1185">Reference proteome</keyword>
<reference evidence="2 3" key="1">
    <citation type="submission" date="2019-03" db="EMBL/GenBank/DDBJ databases">
        <title>Sapientia aquatica gen. nov., sp. nov., isolated from a crater lake.</title>
        <authorList>
            <person name="Felfoldi T."/>
            <person name="Szabo A."/>
            <person name="Toth E."/>
            <person name="Schumann P."/>
            <person name="Keki Z."/>
            <person name="Marialigeti K."/>
            <person name="Mathe I."/>
        </authorList>
    </citation>
    <scope>NUCLEOTIDE SEQUENCE [LARGE SCALE GENOMIC DNA]</scope>
    <source>
        <strain evidence="2 3">SA-152</strain>
    </source>
</reference>
<feature type="transmembrane region" description="Helical" evidence="1">
    <location>
        <begin position="53"/>
        <end position="71"/>
    </location>
</feature>
<organism evidence="2 3">
    <name type="scientific">Sapientia aquatica</name>
    <dbReference type="NCBI Taxonomy" id="1549640"/>
    <lineage>
        <taxon>Bacteria</taxon>
        <taxon>Pseudomonadati</taxon>
        <taxon>Pseudomonadota</taxon>
        <taxon>Betaproteobacteria</taxon>
        <taxon>Burkholderiales</taxon>
        <taxon>Oxalobacteraceae</taxon>
        <taxon>Sapientia</taxon>
    </lineage>
</organism>